<protein>
    <submittedName>
        <fullName evidence="1">Uncharacterized protein</fullName>
    </submittedName>
</protein>
<keyword evidence="2" id="KW-1185">Reference proteome</keyword>
<evidence type="ECO:0000313" key="2">
    <source>
        <dbReference type="Proteomes" id="UP001281761"/>
    </source>
</evidence>
<dbReference type="Proteomes" id="UP001281761">
    <property type="component" value="Unassembled WGS sequence"/>
</dbReference>
<accession>A0ABQ9X481</accession>
<gene>
    <name evidence="1" type="ORF">BLNAU_18493</name>
</gene>
<dbReference type="EMBL" id="JARBJD010000224">
    <property type="protein sequence ID" value="KAK2946580.1"/>
    <property type="molecule type" value="Genomic_DNA"/>
</dbReference>
<reference evidence="1 2" key="1">
    <citation type="journal article" date="2022" name="bioRxiv">
        <title>Genomics of Preaxostyla Flagellates Illuminates Evolutionary Transitions and the Path Towards Mitochondrial Loss.</title>
        <authorList>
            <person name="Novak L.V.F."/>
            <person name="Treitli S.C."/>
            <person name="Pyrih J."/>
            <person name="Halakuc P."/>
            <person name="Pipaliya S.V."/>
            <person name="Vacek V."/>
            <person name="Brzon O."/>
            <person name="Soukal P."/>
            <person name="Eme L."/>
            <person name="Dacks J.B."/>
            <person name="Karnkowska A."/>
            <person name="Elias M."/>
            <person name="Hampl V."/>
        </authorList>
    </citation>
    <scope>NUCLEOTIDE SEQUENCE [LARGE SCALE GENOMIC DNA]</scope>
    <source>
        <strain evidence="1">NAU3</strain>
        <tissue evidence="1">Gut</tissue>
    </source>
</reference>
<comment type="caution">
    <text evidence="1">The sequence shown here is derived from an EMBL/GenBank/DDBJ whole genome shotgun (WGS) entry which is preliminary data.</text>
</comment>
<proteinExistence type="predicted"/>
<name>A0ABQ9X481_9EUKA</name>
<organism evidence="1 2">
    <name type="scientific">Blattamonas nauphoetae</name>
    <dbReference type="NCBI Taxonomy" id="2049346"/>
    <lineage>
        <taxon>Eukaryota</taxon>
        <taxon>Metamonada</taxon>
        <taxon>Preaxostyla</taxon>
        <taxon>Oxymonadida</taxon>
        <taxon>Blattamonas</taxon>
    </lineage>
</organism>
<sequence length="348" mass="39625">MESQSTKYVKATSTAVSGLSQPIYPQTENITLHSANLGLKHLFRLITENTPLDHEIITQSRQFLEDVTSKMPSCLRSSDLFSLLVKDQEHACDAFVSTIHAIIVSQYPEISMGFLNFLVLLIHHGHPLHFWQLIKAGLFSGLPLEFQQNPLNLSPPFALMHIADWASKIAVADFTTDFSRETCVSYFELQRVVLSKVIQPLQPFFVFVGLHKTEILPFENPISLPVLIWTIFRVALDNPPTSDFIRSLPICSTLTSLFTFTDSIEFHFFVAHAIEEGYFGPIRTKDRTERLSRKLMQRELIQEGGEDILSAWRHLDEDTNTAAIDFEINLLLGETPNIYCFHTNLLLF</sequence>
<evidence type="ECO:0000313" key="1">
    <source>
        <dbReference type="EMBL" id="KAK2946580.1"/>
    </source>
</evidence>